<evidence type="ECO:0000256" key="1">
    <source>
        <dbReference type="SAM" id="MobiDB-lite"/>
    </source>
</evidence>
<dbReference type="GO" id="GO:0030246">
    <property type="term" value="F:carbohydrate binding"/>
    <property type="evidence" value="ECO:0007669"/>
    <property type="project" value="InterPro"/>
</dbReference>
<dbReference type="EMBL" id="RSDZ01000004">
    <property type="protein sequence ID" value="RXG50687.1"/>
    <property type="molecule type" value="Genomic_DNA"/>
</dbReference>
<feature type="region of interest" description="Disordered" evidence="1">
    <location>
        <begin position="1"/>
        <end position="21"/>
    </location>
</feature>
<sequence>MCLSLLRSPKAPDGNADMGRHRIRCPMIPHRGGLGAQTVRAAFNFNNPLRLVATPKGRPNVLPNAPIALTGDHNLVLDWIKRGEDDEDVSLDDLPKRKSKSVVVRVYDAVGGSLEERSRRRSRWDKVFKTNILEGDLGEVTSEGGSFDISLELFEIATHRFLLKD</sequence>
<accession>A0A444SB71</accession>
<dbReference type="InterPro" id="IPR011013">
    <property type="entry name" value="Gal_mutarotase_sf_dom"/>
</dbReference>
<dbReference type="PANTHER" id="PTHR46017">
    <property type="entry name" value="ALPHA-MANNOSIDASE 2C1"/>
    <property type="match status" value="1"/>
</dbReference>
<comment type="caution">
    <text evidence="2">The sequence shown here is derived from an EMBL/GenBank/DDBJ whole genome shotgun (WGS) entry which is preliminary data.</text>
</comment>
<protein>
    <recommendedName>
        <fullName evidence="4">Glycosyl hydrolases family 38 C-terminal beta sandwich domain-containing protein</fullName>
    </recommendedName>
</protein>
<proteinExistence type="predicted"/>
<evidence type="ECO:0008006" key="4">
    <source>
        <dbReference type="Google" id="ProtNLM"/>
    </source>
</evidence>
<dbReference type="SUPFAM" id="SSF74650">
    <property type="entry name" value="Galactose mutarotase-like"/>
    <property type="match status" value="1"/>
</dbReference>
<organism evidence="2 3">
    <name type="scientific">Verticillium dahliae</name>
    <name type="common">Verticillium wilt</name>
    <dbReference type="NCBI Taxonomy" id="27337"/>
    <lineage>
        <taxon>Eukaryota</taxon>
        <taxon>Fungi</taxon>
        <taxon>Dikarya</taxon>
        <taxon>Ascomycota</taxon>
        <taxon>Pezizomycotina</taxon>
        <taxon>Sordariomycetes</taxon>
        <taxon>Hypocreomycetidae</taxon>
        <taxon>Glomerellales</taxon>
        <taxon>Plectosphaerellaceae</taxon>
        <taxon>Verticillium</taxon>
    </lineage>
</organism>
<gene>
    <name evidence="2" type="ORF">VDGE_21623</name>
</gene>
<evidence type="ECO:0000313" key="2">
    <source>
        <dbReference type="EMBL" id="RXG50687.1"/>
    </source>
</evidence>
<reference evidence="2 3" key="1">
    <citation type="submission" date="2018-12" db="EMBL/GenBank/DDBJ databases">
        <title>Genome of Verticillium dahliae isolate Getta Getta.</title>
        <authorList>
            <person name="Gardiner D.M."/>
        </authorList>
    </citation>
    <scope>NUCLEOTIDE SEQUENCE [LARGE SCALE GENOMIC DNA]</scope>
    <source>
        <strain evidence="2 3">Getta Getta</strain>
    </source>
</reference>
<dbReference type="GO" id="GO:0004559">
    <property type="term" value="F:alpha-mannosidase activity"/>
    <property type="evidence" value="ECO:0007669"/>
    <property type="project" value="TreeGrafter"/>
</dbReference>
<dbReference type="GO" id="GO:0000329">
    <property type="term" value="C:fungal-type vacuole membrane"/>
    <property type="evidence" value="ECO:0007669"/>
    <property type="project" value="TreeGrafter"/>
</dbReference>
<evidence type="ECO:0000313" key="3">
    <source>
        <dbReference type="Proteomes" id="UP000288725"/>
    </source>
</evidence>
<name>A0A444SB71_VERDA</name>
<dbReference type="Proteomes" id="UP000288725">
    <property type="component" value="Chromosome 5"/>
</dbReference>
<dbReference type="GO" id="GO:0009313">
    <property type="term" value="P:oligosaccharide catabolic process"/>
    <property type="evidence" value="ECO:0007669"/>
    <property type="project" value="TreeGrafter"/>
</dbReference>
<dbReference type="PANTHER" id="PTHR46017:SF1">
    <property type="entry name" value="ALPHA-MANNOSIDASE 2C1"/>
    <property type="match status" value="1"/>
</dbReference>
<dbReference type="AlphaFoldDB" id="A0A444SB71"/>